<organism evidence="3 4">
    <name type="scientific">Phyllosticta paracitricarpa</name>
    <dbReference type="NCBI Taxonomy" id="2016321"/>
    <lineage>
        <taxon>Eukaryota</taxon>
        <taxon>Fungi</taxon>
        <taxon>Dikarya</taxon>
        <taxon>Ascomycota</taxon>
        <taxon>Pezizomycotina</taxon>
        <taxon>Dothideomycetes</taxon>
        <taxon>Dothideomycetes incertae sedis</taxon>
        <taxon>Botryosphaeriales</taxon>
        <taxon>Phyllostictaceae</taxon>
        <taxon>Phyllosticta</taxon>
    </lineage>
</organism>
<evidence type="ECO:0000313" key="3">
    <source>
        <dbReference type="EMBL" id="KAK7613981.1"/>
    </source>
</evidence>
<keyword evidence="2" id="KW-1133">Transmembrane helix</keyword>
<reference evidence="3 4" key="1">
    <citation type="submission" date="2024-04" db="EMBL/GenBank/DDBJ databases">
        <title>Phyllosticta paracitricarpa is synonymous to the EU quarantine fungus P. citricarpa based on phylogenomic analyses.</title>
        <authorList>
            <consortium name="Lawrence Berkeley National Laboratory"/>
            <person name="Van ingen-buijs V.A."/>
            <person name="Van westerhoven A.C."/>
            <person name="Haridas S."/>
            <person name="Skiadas P."/>
            <person name="Martin F."/>
            <person name="Groenewald J.Z."/>
            <person name="Crous P.W."/>
            <person name="Seidl M.F."/>
        </authorList>
    </citation>
    <scope>NUCLEOTIDE SEQUENCE [LARGE SCALE GENOMIC DNA]</scope>
    <source>
        <strain evidence="3 4">CBS 141358</strain>
    </source>
</reference>
<feature type="region of interest" description="Disordered" evidence="1">
    <location>
        <begin position="96"/>
        <end position="250"/>
    </location>
</feature>
<sequence length="250" mass="28931">MWVWQSTLRTSSKLYCTYMNAVDDMYASRCRQNRFHQVRPPPNSPLHPPFLLHLSTSVWGDIAVTLGFFLPRAAFHLFIYFFFFWPTPVHFAKTLQPSRHPGTPTKHGARSRFPLPPKRGANTWSVCARNVPVDEPKKKQMSPRGPSNQRTQKKKKKKKKKRHQEKKKHTHPSAANEVEEVVRNSERREKEIKRGGRQAACKLPPTPGNSSVTVPMRHCTLHEKKKRKTEKKGTMKRKKRTRSPRGAAIA</sequence>
<feature type="compositionally biased region" description="Basic and acidic residues" evidence="1">
    <location>
        <begin position="180"/>
        <end position="194"/>
    </location>
</feature>
<protein>
    <submittedName>
        <fullName evidence="3">Uncharacterized protein</fullName>
    </submittedName>
</protein>
<feature type="compositionally biased region" description="Basic residues" evidence="1">
    <location>
        <begin position="151"/>
        <end position="171"/>
    </location>
</feature>
<evidence type="ECO:0000256" key="2">
    <source>
        <dbReference type="SAM" id="Phobius"/>
    </source>
</evidence>
<feature type="compositionally biased region" description="Basic residues" evidence="1">
    <location>
        <begin position="223"/>
        <end position="243"/>
    </location>
</feature>
<evidence type="ECO:0000313" key="4">
    <source>
        <dbReference type="Proteomes" id="UP001367316"/>
    </source>
</evidence>
<keyword evidence="2" id="KW-0472">Membrane</keyword>
<proteinExistence type="predicted"/>
<dbReference type="EMBL" id="JBBPBF010000005">
    <property type="protein sequence ID" value="KAK7613981.1"/>
    <property type="molecule type" value="Genomic_DNA"/>
</dbReference>
<feature type="transmembrane region" description="Helical" evidence="2">
    <location>
        <begin position="62"/>
        <end position="85"/>
    </location>
</feature>
<comment type="caution">
    <text evidence="3">The sequence shown here is derived from an EMBL/GenBank/DDBJ whole genome shotgun (WGS) entry which is preliminary data.</text>
</comment>
<gene>
    <name evidence="3" type="ORF">JOL62DRAFT_350226</name>
</gene>
<name>A0ABR1NFM4_9PEZI</name>
<evidence type="ECO:0000256" key="1">
    <source>
        <dbReference type="SAM" id="MobiDB-lite"/>
    </source>
</evidence>
<dbReference type="Proteomes" id="UP001367316">
    <property type="component" value="Unassembled WGS sequence"/>
</dbReference>
<accession>A0ABR1NFM4</accession>
<keyword evidence="4" id="KW-1185">Reference proteome</keyword>
<keyword evidence="2" id="KW-0812">Transmembrane</keyword>